<proteinExistence type="predicted"/>
<reference evidence="1 2" key="1">
    <citation type="submission" date="2018-09" db="EMBL/GenBank/DDBJ databases">
        <title>YIM PH21274 draft genome.</title>
        <authorList>
            <person name="Miao C."/>
        </authorList>
    </citation>
    <scope>NUCLEOTIDE SEQUENCE [LARGE SCALE GENOMIC DNA]</scope>
    <source>
        <strain evidence="1 2">YIM PH 21724</strain>
    </source>
</reference>
<protein>
    <submittedName>
        <fullName evidence="1">WXG100 family type VII secretion target</fullName>
    </submittedName>
</protein>
<sequence>MSEFSVDLDHLDHIVAKLEALAGFVHDHLDDLDKGVTKLPEIWKSLGAQGYADAHREWADGAREFADGVREMSAAAEAAHRRYTVAMRANGRMLRGS</sequence>
<keyword evidence="2" id="KW-1185">Reference proteome</keyword>
<dbReference type="Gene3D" id="1.10.287.1060">
    <property type="entry name" value="ESAT-6-like"/>
    <property type="match status" value="1"/>
</dbReference>
<comment type="caution">
    <text evidence="1">The sequence shown here is derived from an EMBL/GenBank/DDBJ whole genome shotgun (WGS) entry which is preliminary data.</text>
</comment>
<dbReference type="RefSeq" id="WP_120042093.1">
    <property type="nucleotide sequence ID" value="NZ_QZFU01000019.1"/>
</dbReference>
<accession>A0A3A4JX83</accession>
<dbReference type="SUPFAM" id="SSF140453">
    <property type="entry name" value="EsxAB dimer-like"/>
    <property type="match status" value="1"/>
</dbReference>
<dbReference type="EMBL" id="QZFU01000019">
    <property type="protein sequence ID" value="RJO75219.1"/>
    <property type="molecule type" value="Genomic_DNA"/>
</dbReference>
<name>A0A3A4JX83_9NOCA</name>
<dbReference type="OrthoDB" id="4556231at2"/>
<evidence type="ECO:0000313" key="1">
    <source>
        <dbReference type="EMBL" id="RJO75219.1"/>
    </source>
</evidence>
<gene>
    <name evidence="1" type="ORF">D5S18_17860</name>
</gene>
<dbReference type="Proteomes" id="UP000266677">
    <property type="component" value="Unassembled WGS sequence"/>
</dbReference>
<dbReference type="InterPro" id="IPR010310">
    <property type="entry name" value="T7SS_ESAT-6-like"/>
</dbReference>
<dbReference type="InterPro" id="IPR036689">
    <property type="entry name" value="ESAT-6-like_sf"/>
</dbReference>
<evidence type="ECO:0000313" key="2">
    <source>
        <dbReference type="Proteomes" id="UP000266677"/>
    </source>
</evidence>
<dbReference type="Pfam" id="PF06013">
    <property type="entry name" value="WXG100"/>
    <property type="match status" value="1"/>
</dbReference>
<dbReference type="AlphaFoldDB" id="A0A3A4JX83"/>
<organism evidence="1 2">
    <name type="scientific">Nocardia panacis</name>
    <dbReference type="NCBI Taxonomy" id="2340916"/>
    <lineage>
        <taxon>Bacteria</taxon>
        <taxon>Bacillati</taxon>
        <taxon>Actinomycetota</taxon>
        <taxon>Actinomycetes</taxon>
        <taxon>Mycobacteriales</taxon>
        <taxon>Nocardiaceae</taxon>
        <taxon>Nocardia</taxon>
    </lineage>
</organism>